<reference evidence="1" key="1">
    <citation type="submission" date="2020-03" db="EMBL/GenBank/DDBJ databases">
        <authorList>
            <person name="Weist P."/>
        </authorList>
    </citation>
    <scope>NUCLEOTIDE SEQUENCE</scope>
</reference>
<accession>A0A9N7UYJ8</accession>
<sequence length="130" mass="14294">NLNSSVGALVLNIEGGLREPTNASGMRQVLIISNYSSLLRLPSQWLATSWVDHSDRRRFQRSPKCTKTVSSRTRCPVASPTLVSQAIGKDGRDSIDSSNFRILESGAIGFNPPTRIIRLCSHSPRSFDLP</sequence>
<keyword evidence="2" id="KW-1185">Reference proteome</keyword>
<name>A0A9N7UYJ8_PLEPL</name>
<dbReference type="AlphaFoldDB" id="A0A9N7UYJ8"/>
<feature type="non-terminal residue" evidence="1">
    <location>
        <position position="130"/>
    </location>
</feature>
<dbReference type="EMBL" id="CADEAL010002283">
    <property type="protein sequence ID" value="CAB1439439.1"/>
    <property type="molecule type" value="Genomic_DNA"/>
</dbReference>
<evidence type="ECO:0000313" key="2">
    <source>
        <dbReference type="Proteomes" id="UP001153269"/>
    </source>
</evidence>
<gene>
    <name evidence="1" type="ORF">PLEPLA_LOCUS27229</name>
</gene>
<comment type="caution">
    <text evidence="1">The sequence shown here is derived from an EMBL/GenBank/DDBJ whole genome shotgun (WGS) entry which is preliminary data.</text>
</comment>
<dbReference type="Proteomes" id="UP001153269">
    <property type="component" value="Unassembled WGS sequence"/>
</dbReference>
<proteinExistence type="predicted"/>
<organism evidence="1 2">
    <name type="scientific">Pleuronectes platessa</name>
    <name type="common">European plaice</name>
    <dbReference type="NCBI Taxonomy" id="8262"/>
    <lineage>
        <taxon>Eukaryota</taxon>
        <taxon>Metazoa</taxon>
        <taxon>Chordata</taxon>
        <taxon>Craniata</taxon>
        <taxon>Vertebrata</taxon>
        <taxon>Euteleostomi</taxon>
        <taxon>Actinopterygii</taxon>
        <taxon>Neopterygii</taxon>
        <taxon>Teleostei</taxon>
        <taxon>Neoteleostei</taxon>
        <taxon>Acanthomorphata</taxon>
        <taxon>Carangaria</taxon>
        <taxon>Pleuronectiformes</taxon>
        <taxon>Pleuronectoidei</taxon>
        <taxon>Pleuronectidae</taxon>
        <taxon>Pleuronectes</taxon>
    </lineage>
</organism>
<evidence type="ECO:0000313" key="1">
    <source>
        <dbReference type="EMBL" id="CAB1439439.1"/>
    </source>
</evidence>
<protein>
    <submittedName>
        <fullName evidence="1">Uncharacterized protein</fullName>
    </submittedName>
</protein>